<gene>
    <name evidence="1" type="primary">SETD9</name>
    <name evidence="1" type="ORF">SK128_009004</name>
</gene>
<dbReference type="EMBL" id="JAXCGZ010015126">
    <property type="protein sequence ID" value="KAK7071159.1"/>
    <property type="molecule type" value="Genomic_DNA"/>
</dbReference>
<sequence>MDKVVPDDHLLDQLTTLTSALRIALPGQGGPVRLQPQMAHQVALKVMEEVMGFYITLTSSAVGGTGVVAVTSRKSLDSIAVVRRGQLVGLYPGAIYLPVQPIFFQSIGNPFIFRCADGIIIDGFNKRVSKLLFKSCVNRDRVGFFLIADTSWLTPFPLNPLNVGQYVNNQSKSHPSNVAYQELTVEAHHIPLQERQLIPNLWYSPPEGIPVSDLPLRLVALVATRDIGSGEELFSDYFTIIQ</sequence>
<keyword evidence="2" id="KW-1185">Reference proteome</keyword>
<proteinExistence type="predicted"/>
<dbReference type="CDD" id="cd10537">
    <property type="entry name" value="SET_SETD9"/>
    <property type="match status" value="1"/>
</dbReference>
<organism evidence="1 2">
    <name type="scientific">Halocaridina rubra</name>
    <name type="common">Hawaiian red shrimp</name>
    <dbReference type="NCBI Taxonomy" id="373956"/>
    <lineage>
        <taxon>Eukaryota</taxon>
        <taxon>Metazoa</taxon>
        <taxon>Ecdysozoa</taxon>
        <taxon>Arthropoda</taxon>
        <taxon>Crustacea</taxon>
        <taxon>Multicrustacea</taxon>
        <taxon>Malacostraca</taxon>
        <taxon>Eumalacostraca</taxon>
        <taxon>Eucarida</taxon>
        <taxon>Decapoda</taxon>
        <taxon>Pleocyemata</taxon>
        <taxon>Caridea</taxon>
        <taxon>Atyoidea</taxon>
        <taxon>Atyidae</taxon>
        <taxon>Halocaridina</taxon>
    </lineage>
</organism>
<dbReference type="InterPro" id="IPR040415">
    <property type="entry name" value="SETD9"/>
</dbReference>
<evidence type="ECO:0000313" key="1">
    <source>
        <dbReference type="EMBL" id="KAK7071159.1"/>
    </source>
</evidence>
<dbReference type="PANTHER" id="PTHR33524:SF2">
    <property type="entry name" value="SET DOMAIN-CONTAINING PROTEIN 9"/>
    <property type="match status" value="1"/>
</dbReference>
<reference evidence="1 2" key="1">
    <citation type="submission" date="2023-11" db="EMBL/GenBank/DDBJ databases">
        <title>Halocaridina rubra genome assembly.</title>
        <authorList>
            <person name="Smith C."/>
        </authorList>
    </citation>
    <scope>NUCLEOTIDE SEQUENCE [LARGE SCALE GENOMIC DNA]</scope>
    <source>
        <strain evidence="1">EP-1</strain>
        <tissue evidence="1">Whole</tissue>
    </source>
</reference>
<name>A0AAN8X1E0_HALRR</name>
<comment type="caution">
    <text evidence="1">The sequence shown here is derived from an EMBL/GenBank/DDBJ whole genome shotgun (WGS) entry which is preliminary data.</text>
</comment>
<accession>A0AAN8X1E0</accession>
<evidence type="ECO:0000313" key="2">
    <source>
        <dbReference type="Proteomes" id="UP001381693"/>
    </source>
</evidence>
<dbReference type="PANTHER" id="PTHR33524">
    <property type="entry name" value="C5ORF35"/>
    <property type="match status" value="1"/>
</dbReference>
<dbReference type="AlphaFoldDB" id="A0AAN8X1E0"/>
<protein>
    <submittedName>
        <fullName evidence="1">SET domain-containing protein 9</fullName>
    </submittedName>
</protein>
<dbReference type="Proteomes" id="UP001381693">
    <property type="component" value="Unassembled WGS sequence"/>
</dbReference>